<evidence type="ECO:0000256" key="1">
    <source>
        <dbReference type="SAM" id="MobiDB-lite"/>
    </source>
</evidence>
<gene>
    <name evidence="2" type="ORF">DI616_16075</name>
</gene>
<feature type="region of interest" description="Disordered" evidence="1">
    <location>
        <begin position="27"/>
        <end position="50"/>
    </location>
</feature>
<name>A0A533I3K8_PARDE</name>
<sequence length="157" mass="17291">MNIQDFPALKAQLSNEKLAKIMIHTTGPYQPSSARERSVTNPHTERLSGISLSDDSGVDDIVNGSCRAEQSSDGDLKRSYVFALLASSKRISTPYIMKTLGLTERQARRYMAACKLAIQQLTRHFNSLEVATVPRTRALTLAEIRAAHKKEANGNSS</sequence>
<evidence type="ECO:0000313" key="2">
    <source>
        <dbReference type="EMBL" id="TKW65241.1"/>
    </source>
</evidence>
<evidence type="ECO:0000313" key="3">
    <source>
        <dbReference type="Proteomes" id="UP000315344"/>
    </source>
</evidence>
<accession>A0A533I3K8</accession>
<proteinExistence type="predicted"/>
<dbReference type="AlphaFoldDB" id="A0A533I3K8"/>
<reference evidence="2 3" key="1">
    <citation type="journal article" date="2017" name="Nat. Commun.">
        <title>In situ click chemistry generation of cyclooxygenase-2 inhibitors.</title>
        <authorList>
            <person name="Bhardwaj A."/>
            <person name="Kaur J."/>
            <person name="Wuest M."/>
            <person name="Wuest F."/>
        </authorList>
    </citation>
    <scope>NUCLEOTIDE SEQUENCE [LARGE SCALE GENOMIC DNA]</scope>
    <source>
        <strain evidence="2">S2_012_000_R3_94</strain>
    </source>
</reference>
<protein>
    <submittedName>
        <fullName evidence="2">Uncharacterized protein</fullName>
    </submittedName>
</protein>
<organism evidence="2 3">
    <name type="scientific">Paracoccus denitrificans</name>
    <dbReference type="NCBI Taxonomy" id="266"/>
    <lineage>
        <taxon>Bacteria</taxon>
        <taxon>Pseudomonadati</taxon>
        <taxon>Pseudomonadota</taxon>
        <taxon>Alphaproteobacteria</taxon>
        <taxon>Rhodobacterales</taxon>
        <taxon>Paracoccaceae</taxon>
        <taxon>Paracoccus</taxon>
    </lineage>
</organism>
<comment type="caution">
    <text evidence="2">The sequence shown here is derived from an EMBL/GenBank/DDBJ whole genome shotgun (WGS) entry which is preliminary data.</text>
</comment>
<dbReference type="Proteomes" id="UP000315344">
    <property type="component" value="Unassembled WGS sequence"/>
</dbReference>
<feature type="compositionally biased region" description="Basic and acidic residues" evidence="1">
    <location>
        <begin position="34"/>
        <end position="46"/>
    </location>
</feature>
<dbReference type="EMBL" id="VAFL01000015">
    <property type="protein sequence ID" value="TKW65241.1"/>
    <property type="molecule type" value="Genomic_DNA"/>
</dbReference>